<dbReference type="EnsemblBacteria" id="ABD42266">
    <property type="protein sequence ID" value="ABD42266"/>
    <property type="gene ID" value="Mhun_2568"/>
</dbReference>
<dbReference type="Proteomes" id="UP000001941">
    <property type="component" value="Chromosome"/>
</dbReference>
<dbReference type="HOGENOM" id="CLU_1567152_0_0_2"/>
<organism evidence="2 3">
    <name type="scientific">Methanospirillum hungatei JF-1 (strain ATCC 27890 / DSM 864 / NBRC 100397 / JF-1)</name>
    <dbReference type="NCBI Taxonomy" id="323259"/>
    <lineage>
        <taxon>Archaea</taxon>
        <taxon>Methanobacteriati</taxon>
        <taxon>Methanobacteriota</taxon>
        <taxon>Stenosarchaea group</taxon>
        <taxon>Methanomicrobia</taxon>
        <taxon>Methanomicrobiales</taxon>
        <taxon>Methanospirillaceae</taxon>
        <taxon>Methanospirillum</taxon>
    </lineage>
</organism>
<dbReference type="EMBL" id="CP000254">
    <property type="protein sequence ID" value="ABD42266.1"/>
    <property type="molecule type" value="Genomic_DNA"/>
</dbReference>
<dbReference type="InterPro" id="IPR055547">
    <property type="entry name" value="DUF7123"/>
</dbReference>
<protein>
    <recommendedName>
        <fullName evidence="1">DUF7123 domain-containing protein</fullName>
    </recommendedName>
</protein>
<reference evidence="3" key="1">
    <citation type="journal article" date="2016" name="Stand. Genomic Sci.">
        <title>Complete genome sequence of Methanospirillum hungatei type strain JF1.</title>
        <authorList>
            <person name="Gunsalus R.P."/>
            <person name="Cook L.E."/>
            <person name="Crable B."/>
            <person name="Rohlin L."/>
            <person name="McDonald E."/>
            <person name="Mouttaki H."/>
            <person name="Sieber J.R."/>
            <person name="Poweleit N."/>
            <person name="Zhou H."/>
            <person name="Lapidus A.L."/>
            <person name="Daligault H.E."/>
            <person name="Land M."/>
            <person name="Gilna P."/>
            <person name="Ivanova N."/>
            <person name="Kyrpides N."/>
            <person name="Culley D.E."/>
            <person name="McInerney M.J."/>
        </authorList>
    </citation>
    <scope>NUCLEOTIDE SEQUENCE [LARGE SCALE GENOMIC DNA]</scope>
    <source>
        <strain evidence="3">ATCC 27890 / DSM 864 / NBRC 100397 / JF-1</strain>
    </source>
</reference>
<dbReference type="GeneID" id="95969690"/>
<dbReference type="AlphaFoldDB" id="Q2FRX4"/>
<gene>
    <name evidence="2" type="ordered locus">Mhun_2568</name>
</gene>
<dbReference type="KEGG" id="mhu:Mhun_2568"/>
<dbReference type="eggNOG" id="arCOG02866">
    <property type="taxonomic scope" value="Archaea"/>
</dbReference>
<dbReference type="RefSeq" id="WP_011449523.1">
    <property type="nucleotide sequence ID" value="NC_007796.1"/>
</dbReference>
<feature type="domain" description="DUF7123" evidence="1">
    <location>
        <begin position="93"/>
        <end position="166"/>
    </location>
</feature>
<keyword evidence="3" id="KW-1185">Reference proteome</keyword>
<evidence type="ECO:0000259" key="1">
    <source>
        <dbReference type="Pfam" id="PF23438"/>
    </source>
</evidence>
<accession>Q2FRX4</accession>
<dbReference type="InParanoid" id="Q2FRX4"/>
<evidence type="ECO:0000313" key="2">
    <source>
        <dbReference type="EMBL" id="ABD42266.1"/>
    </source>
</evidence>
<evidence type="ECO:0000313" key="3">
    <source>
        <dbReference type="Proteomes" id="UP000001941"/>
    </source>
</evidence>
<dbReference type="Pfam" id="PF23438">
    <property type="entry name" value="DUF7123"/>
    <property type="match status" value="1"/>
</dbReference>
<proteinExistence type="predicted"/>
<name>Q2FRX4_METHJ</name>
<sequence>MSHRDLQKIQEVTPGCLTGSLSVSSVQHVLLQLLDPTHPEKETPPVRREFHVLRFSSPDQNELHPVYKRPDFLLQFIQQKSVLMEIDMLLQSKFTTKYNENQICLIDYLKSQLKPGSNFFKSKYIAKDTGLSSKEVGTIMALLSEICPEYKIERYSYSNSTTWLVTTPQV</sequence>